<dbReference type="PRINTS" id="PR00778">
    <property type="entry name" value="HTHARSR"/>
</dbReference>
<name>A0A2M8QEA5_9CHLR</name>
<dbReference type="InterPro" id="IPR036390">
    <property type="entry name" value="WH_DNA-bd_sf"/>
</dbReference>
<dbReference type="PANTHER" id="PTHR33154">
    <property type="entry name" value="TRANSCRIPTIONAL REGULATOR, ARSR FAMILY"/>
    <property type="match status" value="1"/>
</dbReference>
<dbReference type="InterPro" id="IPR011991">
    <property type="entry name" value="ArsR-like_HTH"/>
</dbReference>
<evidence type="ECO:0000313" key="5">
    <source>
        <dbReference type="EMBL" id="PJF48137.1"/>
    </source>
</evidence>
<gene>
    <name evidence="5" type="ORF">CUN48_05065</name>
</gene>
<dbReference type="SUPFAM" id="SSF46785">
    <property type="entry name" value="Winged helix' DNA-binding domain"/>
    <property type="match status" value="1"/>
</dbReference>
<keyword evidence="2" id="KW-0238">DNA-binding</keyword>
<dbReference type="GO" id="GO:0003677">
    <property type="term" value="F:DNA binding"/>
    <property type="evidence" value="ECO:0007669"/>
    <property type="project" value="UniProtKB-KW"/>
</dbReference>
<dbReference type="Gene3D" id="1.10.10.10">
    <property type="entry name" value="Winged helix-like DNA-binding domain superfamily/Winged helix DNA-binding domain"/>
    <property type="match status" value="1"/>
</dbReference>
<evidence type="ECO:0000256" key="3">
    <source>
        <dbReference type="ARBA" id="ARBA00023163"/>
    </source>
</evidence>
<comment type="caution">
    <text evidence="5">The sequence shown here is derived from an EMBL/GenBank/DDBJ whole genome shotgun (WGS) entry which is preliminary data.</text>
</comment>
<evidence type="ECO:0000313" key="6">
    <source>
        <dbReference type="Proteomes" id="UP000230790"/>
    </source>
</evidence>
<evidence type="ECO:0000259" key="4">
    <source>
        <dbReference type="PROSITE" id="PS50987"/>
    </source>
</evidence>
<dbReference type="NCBIfam" id="NF033788">
    <property type="entry name" value="HTH_metalloreg"/>
    <property type="match status" value="1"/>
</dbReference>
<dbReference type="InterPro" id="IPR036388">
    <property type="entry name" value="WH-like_DNA-bd_sf"/>
</dbReference>
<dbReference type="GO" id="GO:0003700">
    <property type="term" value="F:DNA-binding transcription factor activity"/>
    <property type="evidence" value="ECO:0007669"/>
    <property type="project" value="InterPro"/>
</dbReference>
<keyword evidence="1" id="KW-0805">Transcription regulation</keyword>
<evidence type="ECO:0000256" key="1">
    <source>
        <dbReference type="ARBA" id="ARBA00023015"/>
    </source>
</evidence>
<sequence>MLNYSVAAQLETISLEWLAERLKVLAEPNRLRIFSLLMDGVRCNCELSEALAMPPNLISHHLSKLRSVGLVDAERDKSDPRWIYYSINRAALEALNAAFGSFFAPDRIQPRWLTVGHNTRSAAPSRRA</sequence>
<reference evidence="5 6" key="1">
    <citation type="submission" date="2017-11" db="EMBL/GenBank/DDBJ databases">
        <title>Evolution of Phototrophy in the Chloroflexi Phylum Driven by Horizontal Gene Transfer.</title>
        <authorList>
            <person name="Ward L.M."/>
            <person name="Hemp J."/>
            <person name="Shih P.M."/>
            <person name="Mcglynn S.E."/>
            <person name="Fischer W."/>
        </authorList>
    </citation>
    <scope>NUCLEOTIDE SEQUENCE [LARGE SCALE GENOMIC DNA]</scope>
    <source>
        <strain evidence="5">JP3_7</strain>
    </source>
</reference>
<feature type="domain" description="HTH arsR-type" evidence="4">
    <location>
        <begin position="10"/>
        <end position="107"/>
    </location>
</feature>
<proteinExistence type="predicted"/>
<dbReference type="CDD" id="cd00090">
    <property type="entry name" value="HTH_ARSR"/>
    <property type="match status" value="1"/>
</dbReference>
<dbReference type="EMBL" id="PGTN01000023">
    <property type="protein sequence ID" value="PJF48137.1"/>
    <property type="molecule type" value="Genomic_DNA"/>
</dbReference>
<dbReference type="InterPro" id="IPR001845">
    <property type="entry name" value="HTH_ArsR_DNA-bd_dom"/>
</dbReference>
<accession>A0A2M8QEA5</accession>
<dbReference type="Proteomes" id="UP000230790">
    <property type="component" value="Unassembled WGS sequence"/>
</dbReference>
<dbReference type="InterPro" id="IPR051081">
    <property type="entry name" value="HTH_MetalResp_TranReg"/>
</dbReference>
<keyword evidence="3" id="KW-0804">Transcription</keyword>
<dbReference type="Pfam" id="PF01022">
    <property type="entry name" value="HTH_5"/>
    <property type="match status" value="1"/>
</dbReference>
<protein>
    <submittedName>
        <fullName evidence="5">ArsR family transcriptional regulator</fullName>
    </submittedName>
</protein>
<evidence type="ECO:0000256" key="2">
    <source>
        <dbReference type="ARBA" id="ARBA00023125"/>
    </source>
</evidence>
<dbReference type="PROSITE" id="PS50987">
    <property type="entry name" value="HTH_ARSR_2"/>
    <property type="match status" value="1"/>
</dbReference>
<organism evidence="5 6">
    <name type="scientific">Candidatus Thermofonsia Clade 3 bacterium</name>
    <dbReference type="NCBI Taxonomy" id="2364212"/>
    <lineage>
        <taxon>Bacteria</taxon>
        <taxon>Bacillati</taxon>
        <taxon>Chloroflexota</taxon>
        <taxon>Candidatus Thermofontia</taxon>
        <taxon>Candidatus Thermofonsia Clade 3</taxon>
    </lineage>
</organism>
<dbReference type="SMART" id="SM00418">
    <property type="entry name" value="HTH_ARSR"/>
    <property type="match status" value="1"/>
</dbReference>
<dbReference type="PANTHER" id="PTHR33154:SF18">
    <property type="entry name" value="ARSENICAL RESISTANCE OPERON REPRESSOR"/>
    <property type="match status" value="1"/>
</dbReference>
<dbReference type="AlphaFoldDB" id="A0A2M8QEA5"/>